<keyword evidence="3" id="KW-1185">Reference proteome</keyword>
<feature type="signal peptide" evidence="1">
    <location>
        <begin position="1"/>
        <end position="17"/>
    </location>
</feature>
<evidence type="ECO:0000313" key="2">
    <source>
        <dbReference type="EMBL" id="KAK8778354.1"/>
    </source>
</evidence>
<dbReference type="AlphaFoldDB" id="A0AAQ4EU71"/>
<gene>
    <name evidence="2" type="ORF">V5799_020306</name>
</gene>
<accession>A0AAQ4EU71</accession>
<organism evidence="2 3">
    <name type="scientific">Amblyomma americanum</name>
    <name type="common">Lone star tick</name>
    <dbReference type="NCBI Taxonomy" id="6943"/>
    <lineage>
        <taxon>Eukaryota</taxon>
        <taxon>Metazoa</taxon>
        <taxon>Ecdysozoa</taxon>
        <taxon>Arthropoda</taxon>
        <taxon>Chelicerata</taxon>
        <taxon>Arachnida</taxon>
        <taxon>Acari</taxon>
        <taxon>Parasitiformes</taxon>
        <taxon>Ixodida</taxon>
        <taxon>Ixodoidea</taxon>
        <taxon>Ixodidae</taxon>
        <taxon>Amblyomminae</taxon>
        <taxon>Amblyomma</taxon>
    </lineage>
</organism>
<dbReference type="EMBL" id="JARKHS020010851">
    <property type="protein sequence ID" value="KAK8778354.1"/>
    <property type="molecule type" value="Genomic_DNA"/>
</dbReference>
<keyword evidence="1" id="KW-0732">Signal</keyword>
<name>A0AAQ4EU71_AMBAM</name>
<proteinExistence type="predicted"/>
<evidence type="ECO:0000313" key="3">
    <source>
        <dbReference type="Proteomes" id="UP001321473"/>
    </source>
</evidence>
<protein>
    <recommendedName>
        <fullName evidence="4">Secreted protein</fullName>
    </recommendedName>
</protein>
<dbReference type="Proteomes" id="UP001321473">
    <property type="component" value="Unassembled WGS sequence"/>
</dbReference>
<evidence type="ECO:0008006" key="4">
    <source>
        <dbReference type="Google" id="ProtNLM"/>
    </source>
</evidence>
<sequence>MIGAFFLCFWTVQPVVYLEVGGAEPGLEFGKHSLVPADIAEDDLSDYDESRKGDAMGRADAANTTLLTAAPKFDITEGMKLENLSYIGDLLRNSSVY</sequence>
<evidence type="ECO:0000256" key="1">
    <source>
        <dbReference type="SAM" id="SignalP"/>
    </source>
</evidence>
<reference evidence="2 3" key="1">
    <citation type="journal article" date="2023" name="Arcadia Sci">
        <title>De novo assembly of a long-read Amblyomma americanum tick genome.</title>
        <authorList>
            <person name="Chou S."/>
            <person name="Poskanzer K.E."/>
            <person name="Rollins M."/>
            <person name="Thuy-Boun P.S."/>
        </authorList>
    </citation>
    <scope>NUCLEOTIDE SEQUENCE [LARGE SCALE GENOMIC DNA]</scope>
    <source>
        <strain evidence="2">F_SG_1</strain>
        <tissue evidence="2">Salivary glands</tissue>
    </source>
</reference>
<comment type="caution">
    <text evidence="2">The sequence shown here is derived from an EMBL/GenBank/DDBJ whole genome shotgun (WGS) entry which is preliminary data.</text>
</comment>
<feature type="chain" id="PRO_5042920916" description="Secreted protein" evidence="1">
    <location>
        <begin position="18"/>
        <end position="97"/>
    </location>
</feature>